<accession>A0ABV2WPS7</accession>
<reference evidence="1 2" key="1">
    <citation type="submission" date="2024-06" db="EMBL/GenBank/DDBJ databases">
        <title>The Natural Products Discovery Center: Release of the First 8490 Sequenced Strains for Exploring Actinobacteria Biosynthetic Diversity.</title>
        <authorList>
            <person name="Kalkreuter E."/>
            <person name="Kautsar S.A."/>
            <person name="Yang D."/>
            <person name="Bader C.D."/>
            <person name="Teijaro C.N."/>
            <person name="Fluegel L."/>
            <person name="Davis C.M."/>
            <person name="Simpson J.R."/>
            <person name="Lauterbach L."/>
            <person name="Steele A.D."/>
            <person name="Gui C."/>
            <person name="Meng S."/>
            <person name="Li G."/>
            <person name="Viehrig K."/>
            <person name="Ye F."/>
            <person name="Su P."/>
            <person name="Kiefer A.F."/>
            <person name="Nichols A."/>
            <person name="Cepeda A.J."/>
            <person name="Yan W."/>
            <person name="Fan B."/>
            <person name="Jiang Y."/>
            <person name="Adhikari A."/>
            <person name="Zheng C.-J."/>
            <person name="Schuster L."/>
            <person name="Cowan T.M."/>
            <person name="Smanski M.J."/>
            <person name="Chevrette M.G."/>
            <person name="De Carvalho L.P.S."/>
            <person name="Shen B."/>
        </authorList>
    </citation>
    <scope>NUCLEOTIDE SEQUENCE [LARGE SCALE GENOMIC DNA]</scope>
    <source>
        <strain evidence="1 2">NPDC019708</strain>
    </source>
</reference>
<gene>
    <name evidence="1" type="ORF">ABZ510_13455</name>
</gene>
<proteinExistence type="predicted"/>
<dbReference type="RefSeq" id="WP_356957244.1">
    <property type="nucleotide sequence ID" value="NZ_JBEYBD010000008.1"/>
</dbReference>
<evidence type="ECO:0000313" key="2">
    <source>
        <dbReference type="Proteomes" id="UP001550628"/>
    </source>
</evidence>
<keyword evidence="2" id="KW-1185">Reference proteome</keyword>
<dbReference type="Proteomes" id="UP001550628">
    <property type="component" value="Unassembled WGS sequence"/>
</dbReference>
<evidence type="ECO:0000313" key="1">
    <source>
        <dbReference type="EMBL" id="MEU1952865.1"/>
    </source>
</evidence>
<dbReference type="EMBL" id="JBEYBF010000007">
    <property type="protein sequence ID" value="MEU1952865.1"/>
    <property type="molecule type" value="Genomic_DNA"/>
</dbReference>
<comment type="caution">
    <text evidence="1">The sequence shown here is derived from an EMBL/GenBank/DDBJ whole genome shotgun (WGS) entry which is preliminary data.</text>
</comment>
<sequence length="387" mass="42739">MSERLMEPIEVGDPGRIDYAEFGRRFVTHAVTERRIEKAVAGITGRGLTIGPVNLAPAGLAGFLAEGRIDRPVVVRRGSEVAFDVRIPVSLRAKILLGGKPLRSETVVSIGLTFHARTADPLLIVIDIPRVEPADVSVLVRLSAADSVAEWLLDPIAGLLQREVANRVNGMLRDPGVMRSRIYDIEAIVARERSPHRSRTRFDWIDYAEFGRRFFPRIVTRDRLEQFVTHLADRQIEIGPLRAGPRAAAEVTVRGEVGRPALTDRVPETATADDDPALVRFDLIVPVTLDITVSVLKDNHYRAEVEIPLQLTAHAADPLLIVVEVVPPERDKVRLDYAAQGMRAAVLGVLAGIKKQIVAQVVRVVRTELADPAMRTLDVGERIDRLL</sequence>
<protein>
    <submittedName>
        <fullName evidence="1">Uncharacterized protein</fullName>
    </submittedName>
</protein>
<name>A0ABV2WPS7_9NOCA</name>
<organism evidence="1 2">
    <name type="scientific">Nocardia rhamnosiphila</name>
    <dbReference type="NCBI Taxonomy" id="426716"/>
    <lineage>
        <taxon>Bacteria</taxon>
        <taxon>Bacillati</taxon>
        <taxon>Actinomycetota</taxon>
        <taxon>Actinomycetes</taxon>
        <taxon>Mycobacteriales</taxon>
        <taxon>Nocardiaceae</taxon>
        <taxon>Nocardia</taxon>
    </lineage>
</organism>